<comment type="caution">
    <text evidence="1">The sequence shown here is derived from an EMBL/GenBank/DDBJ whole genome shotgun (WGS) entry which is preliminary data.</text>
</comment>
<sequence length="153" mass="18337">MKGINPDKYLVRSNLESPRDWRCSFGWLDDRLIHRKFRYTTPVGEVVGNVICSFYRYGNEIDIEPAFISSYTLTIRKGAYLVIAKIHRPEYLLISLKSFRFYDVIWMKIRNAKMSYFTLFLFREPQVIRKLKILLRSVLKNLHLFRTVLLYCV</sequence>
<evidence type="ECO:0000313" key="1">
    <source>
        <dbReference type="EMBL" id="GFT74408.1"/>
    </source>
</evidence>
<evidence type="ECO:0000313" key="2">
    <source>
        <dbReference type="Proteomes" id="UP000887013"/>
    </source>
</evidence>
<proteinExistence type="predicted"/>
<accession>A0A8X6PJQ6</accession>
<dbReference type="EMBL" id="BMAW01117285">
    <property type="protein sequence ID" value="GFT74408.1"/>
    <property type="molecule type" value="Genomic_DNA"/>
</dbReference>
<organism evidence="1 2">
    <name type="scientific">Nephila pilipes</name>
    <name type="common">Giant wood spider</name>
    <name type="synonym">Nephila maculata</name>
    <dbReference type="NCBI Taxonomy" id="299642"/>
    <lineage>
        <taxon>Eukaryota</taxon>
        <taxon>Metazoa</taxon>
        <taxon>Ecdysozoa</taxon>
        <taxon>Arthropoda</taxon>
        <taxon>Chelicerata</taxon>
        <taxon>Arachnida</taxon>
        <taxon>Araneae</taxon>
        <taxon>Araneomorphae</taxon>
        <taxon>Entelegynae</taxon>
        <taxon>Araneoidea</taxon>
        <taxon>Nephilidae</taxon>
        <taxon>Nephila</taxon>
    </lineage>
</organism>
<dbReference type="OrthoDB" id="10303582at2759"/>
<name>A0A8X6PJQ6_NEPPI</name>
<protein>
    <submittedName>
        <fullName evidence="1">Uncharacterized protein</fullName>
    </submittedName>
</protein>
<dbReference type="AlphaFoldDB" id="A0A8X6PJQ6"/>
<reference evidence="1" key="1">
    <citation type="submission" date="2020-08" db="EMBL/GenBank/DDBJ databases">
        <title>Multicomponent nature underlies the extraordinary mechanical properties of spider dragline silk.</title>
        <authorList>
            <person name="Kono N."/>
            <person name="Nakamura H."/>
            <person name="Mori M."/>
            <person name="Yoshida Y."/>
            <person name="Ohtoshi R."/>
            <person name="Malay A.D."/>
            <person name="Moran D.A.P."/>
            <person name="Tomita M."/>
            <person name="Numata K."/>
            <person name="Arakawa K."/>
        </authorList>
    </citation>
    <scope>NUCLEOTIDE SEQUENCE</scope>
</reference>
<gene>
    <name evidence="1" type="ORF">NPIL_197221</name>
</gene>
<keyword evidence="2" id="KW-1185">Reference proteome</keyword>
<dbReference type="Proteomes" id="UP000887013">
    <property type="component" value="Unassembled WGS sequence"/>
</dbReference>